<keyword evidence="2" id="KW-0539">Nucleus</keyword>
<feature type="transmembrane region" description="Helical" evidence="4">
    <location>
        <begin position="144"/>
        <end position="162"/>
    </location>
</feature>
<dbReference type="InterPro" id="IPR023780">
    <property type="entry name" value="Chromo_domain"/>
</dbReference>
<evidence type="ECO:0000259" key="5">
    <source>
        <dbReference type="PROSITE" id="PS50013"/>
    </source>
</evidence>
<dbReference type="EnsemblMetazoa" id="XM_022810943">
    <property type="protein sequence ID" value="XP_022666678"/>
    <property type="gene ID" value="LOC111252673"/>
</dbReference>
<feature type="domain" description="Chromo" evidence="5">
    <location>
        <begin position="7"/>
        <end position="67"/>
    </location>
</feature>
<dbReference type="Gene3D" id="2.40.50.40">
    <property type="match status" value="1"/>
</dbReference>
<dbReference type="PROSITE" id="PS50013">
    <property type="entry name" value="CHROMO_2"/>
    <property type="match status" value="1"/>
</dbReference>
<evidence type="ECO:0000256" key="3">
    <source>
        <dbReference type="SAM" id="MobiDB-lite"/>
    </source>
</evidence>
<evidence type="ECO:0000256" key="2">
    <source>
        <dbReference type="ARBA" id="ARBA00023242"/>
    </source>
</evidence>
<dbReference type="RefSeq" id="XP_022666678.1">
    <property type="nucleotide sequence ID" value="XM_022810943.1"/>
</dbReference>
<proteinExistence type="predicted"/>
<organism evidence="6 7">
    <name type="scientific">Varroa destructor</name>
    <name type="common">Honeybee mite</name>
    <dbReference type="NCBI Taxonomy" id="109461"/>
    <lineage>
        <taxon>Eukaryota</taxon>
        <taxon>Metazoa</taxon>
        <taxon>Ecdysozoa</taxon>
        <taxon>Arthropoda</taxon>
        <taxon>Chelicerata</taxon>
        <taxon>Arachnida</taxon>
        <taxon>Acari</taxon>
        <taxon>Parasitiformes</taxon>
        <taxon>Mesostigmata</taxon>
        <taxon>Gamasina</taxon>
        <taxon>Dermanyssoidea</taxon>
        <taxon>Varroidae</taxon>
        <taxon>Varroa</taxon>
    </lineage>
</organism>
<dbReference type="KEGG" id="vde:111252673"/>
<dbReference type="OrthoDB" id="1918685at2759"/>
<dbReference type="GO" id="GO:0005694">
    <property type="term" value="C:chromosome"/>
    <property type="evidence" value="ECO:0007669"/>
    <property type="project" value="UniProtKB-ARBA"/>
</dbReference>
<name>A0A7M7KGZ0_VARDE</name>
<sequence>MGASELVEVERILAHRTAKSGATSYLVLWKGFGVKDSSWEPEAHLEDCQQVVSEYLRNPRPNVTKAQIIQEEKQKREEIQNFPTKRQEFHITSTRTAESIHRRATLAASEPNKTLDILDAPTTRNSPLSRSQDKEEPQFDWRGFLKLGFSVSAVIILVFLLFSGSDDFYFRKFVESSQVPPPETQP</sequence>
<dbReference type="InParanoid" id="A0A7M7KGZ0"/>
<dbReference type="GO" id="GO:0005634">
    <property type="term" value="C:nucleus"/>
    <property type="evidence" value="ECO:0007669"/>
    <property type="project" value="UniProtKB-SubCell"/>
</dbReference>
<evidence type="ECO:0000256" key="1">
    <source>
        <dbReference type="ARBA" id="ARBA00004123"/>
    </source>
</evidence>
<dbReference type="Pfam" id="PF00385">
    <property type="entry name" value="Chromo"/>
    <property type="match status" value="1"/>
</dbReference>
<dbReference type="PANTHER" id="PTHR22812">
    <property type="entry name" value="CHROMOBOX PROTEIN"/>
    <property type="match status" value="1"/>
</dbReference>
<reference evidence="6" key="1">
    <citation type="submission" date="2021-01" db="UniProtKB">
        <authorList>
            <consortium name="EnsemblMetazoa"/>
        </authorList>
    </citation>
    <scope>IDENTIFICATION</scope>
</reference>
<feature type="region of interest" description="Disordered" evidence="3">
    <location>
        <begin position="111"/>
        <end position="134"/>
    </location>
</feature>
<comment type="subcellular location">
    <subcellularLocation>
        <location evidence="1">Nucleus</location>
    </subcellularLocation>
</comment>
<evidence type="ECO:0000313" key="6">
    <source>
        <dbReference type="EnsemblMetazoa" id="XP_022666678"/>
    </source>
</evidence>
<dbReference type="CDD" id="cd00024">
    <property type="entry name" value="CD_CSD"/>
    <property type="match status" value="1"/>
</dbReference>
<evidence type="ECO:0000256" key="4">
    <source>
        <dbReference type="SAM" id="Phobius"/>
    </source>
</evidence>
<dbReference type="AlphaFoldDB" id="A0A7M7KGZ0"/>
<keyword evidence="7" id="KW-1185">Reference proteome</keyword>
<dbReference type="GeneID" id="111252673"/>
<dbReference type="InterPro" id="IPR016197">
    <property type="entry name" value="Chromo-like_dom_sf"/>
</dbReference>
<dbReference type="SMART" id="SM00298">
    <property type="entry name" value="CHROMO"/>
    <property type="match status" value="1"/>
</dbReference>
<dbReference type="InterPro" id="IPR000953">
    <property type="entry name" value="Chromo/chromo_shadow_dom"/>
</dbReference>
<protein>
    <recommendedName>
        <fullName evidence="5">Chromo domain-containing protein</fullName>
    </recommendedName>
</protein>
<accession>A0A7M7KGZ0</accession>
<keyword evidence="4" id="KW-0812">Transmembrane</keyword>
<keyword evidence="4" id="KW-1133">Transmembrane helix</keyword>
<evidence type="ECO:0000313" key="7">
    <source>
        <dbReference type="Proteomes" id="UP000594260"/>
    </source>
</evidence>
<dbReference type="InterPro" id="IPR051219">
    <property type="entry name" value="Heterochromatin_chromo-domain"/>
</dbReference>
<keyword evidence="4" id="KW-0472">Membrane</keyword>
<dbReference type="Proteomes" id="UP000594260">
    <property type="component" value="Unplaced"/>
</dbReference>
<dbReference type="SUPFAM" id="SSF54160">
    <property type="entry name" value="Chromo domain-like"/>
    <property type="match status" value="1"/>
</dbReference>